<comment type="caution">
    <text evidence="2">The sequence shown here is derived from an EMBL/GenBank/DDBJ whole genome shotgun (WGS) entry which is preliminary data.</text>
</comment>
<feature type="compositionally biased region" description="Basic and acidic residues" evidence="1">
    <location>
        <begin position="117"/>
        <end position="128"/>
    </location>
</feature>
<accession>A0AAN8ST20</accession>
<dbReference type="Proteomes" id="UP001371456">
    <property type="component" value="Unassembled WGS sequence"/>
</dbReference>
<keyword evidence="3" id="KW-1185">Reference proteome</keyword>
<dbReference type="InterPro" id="IPR001611">
    <property type="entry name" value="Leu-rich_rpt"/>
</dbReference>
<dbReference type="InterPro" id="IPR032675">
    <property type="entry name" value="LRR_dom_sf"/>
</dbReference>
<evidence type="ECO:0000256" key="1">
    <source>
        <dbReference type="SAM" id="MobiDB-lite"/>
    </source>
</evidence>
<evidence type="ECO:0000313" key="2">
    <source>
        <dbReference type="EMBL" id="KAK6775010.1"/>
    </source>
</evidence>
<proteinExistence type="predicted"/>
<reference evidence="2 3" key="1">
    <citation type="submission" date="2024-02" db="EMBL/GenBank/DDBJ databases">
        <title>de novo genome assembly of Solanum bulbocastanum strain 11H21.</title>
        <authorList>
            <person name="Hosaka A.J."/>
        </authorList>
    </citation>
    <scope>NUCLEOTIDE SEQUENCE [LARGE SCALE GENOMIC DNA]</scope>
    <source>
        <tissue evidence="2">Young leaves</tissue>
    </source>
</reference>
<sequence>MPNLKYLDLSYCRNLESVHYSLGYSKELIELNLYNCGRLKRFPCVNVESLIYMDLEFCSSLEKFPKIFGKMKPELKIKTGLSGIRELPSSFGFLLYKDEPELESLLQTEHCIGTKRSRYDNSEHRDEASGSSSKKQRSHSDIRRGVIFSSETLQHIPRQWRKPEYEMKLREIGSKMKQSKMQHNVRWWGKLE</sequence>
<dbReference type="SUPFAM" id="SSF52058">
    <property type="entry name" value="L domain-like"/>
    <property type="match status" value="1"/>
</dbReference>
<name>A0AAN8ST20_SOLBU</name>
<dbReference type="Gene3D" id="3.80.10.10">
    <property type="entry name" value="Ribonuclease Inhibitor"/>
    <property type="match status" value="1"/>
</dbReference>
<organism evidence="2 3">
    <name type="scientific">Solanum bulbocastanum</name>
    <name type="common">Wild potato</name>
    <dbReference type="NCBI Taxonomy" id="147425"/>
    <lineage>
        <taxon>Eukaryota</taxon>
        <taxon>Viridiplantae</taxon>
        <taxon>Streptophyta</taxon>
        <taxon>Embryophyta</taxon>
        <taxon>Tracheophyta</taxon>
        <taxon>Spermatophyta</taxon>
        <taxon>Magnoliopsida</taxon>
        <taxon>eudicotyledons</taxon>
        <taxon>Gunneridae</taxon>
        <taxon>Pentapetalae</taxon>
        <taxon>asterids</taxon>
        <taxon>lamiids</taxon>
        <taxon>Solanales</taxon>
        <taxon>Solanaceae</taxon>
        <taxon>Solanoideae</taxon>
        <taxon>Solaneae</taxon>
        <taxon>Solanum</taxon>
    </lineage>
</organism>
<gene>
    <name evidence="2" type="ORF">RDI58_026011</name>
</gene>
<evidence type="ECO:0000313" key="3">
    <source>
        <dbReference type="Proteomes" id="UP001371456"/>
    </source>
</evidence>
<protein>
    <submittedName>
        <fullName evidence="2">Uncharacterized protein</fullName>
    </submittedName>
</protein>
<dbReference type="Pfam" id="PF00560">
    <property type="entry name" value="LRR_1"/>
    <property type="match status" value="1"/>
</dbReference>
<dbReference type="AlphaFoldDB" id="A0AAN8ST20"/>
<feature type="region of interest" description="Disordered" evidence="1">
    <location>
        <begin position="117"/>
        <end position="141"/>
    </location>
</feature>
<dbReference type="EMBL" id="JBANQN010000011">
    <property type="protein sequence ID" value="KAK6775010.1"/>
    <property type="molecule type" value="Genomic_DNA"/>
</dbReference>